<dbReference type="EMBL" id="CP048685">
    <property type="protein sequence ID" value="QPJ62600.1"/>
    <property type="molecule type" value="Genomic_DNA"/>
</dbReference>
<proteinExistence type="predicted"/>
<dbReference type="InterPro" id="IPR029063">
    <property type="entry name" value="SAM-dependent_MTases_sf"/>
</dbReference>
<reference evidence="2 3" key="1">
    <citation type="submission" date="2020-02" db="EMBL/GenBank/DDBJ databases">
        <title>Genomic and physiological characterization of two novel Nitrospinaceae genera.</title>
        <authorList>
            <person name="Mueller A.J."/>
            <person name="Jung M.-Y."/>
            <person name="Strachan C.R."/>
            <person name="Herbold C.W."/>
            <person name="Kirkegaard R.H."/>
            <person name="Daims H."/>
        </authorList>
    </citation>
    <scope>NUCLEOTIDE SEQUENCE [LARGE SCALE GENOMIC DNA]</scope>
    <source>
        <strain evidence="2">EB</strain>
    </source>
</reference>
<name>A0A7T0G0J8_9BACT</name>
<dbReference type="GO" id="GO:0008757">
    <property type="term" value="F:S-adenosylmethionine-dependent methyltransferase activity"/>
    <property type="evidence" value="ECO:0007669"/>
    <property type="project" value="InterPro"/>
</dbReference>
<feature type="domain" description="Methyltransferase type 11" evidence="1">
    <location>
        <begin position="71"/>
        <end position="167"/>
    </location>
</feature>
<dbReference type="Proteomes" id="UP000594688">
    <property type="component" value="Chromosome"/>
</dbReference>
<dbReference type="Gene3D" id="3.40.50.150">
    <property type="entry name" value="Vaccinia Virus protein VP39"/>
    <property type="match status" value="1"/>
</dbReference>
<keyword evidence="2" id="KW-0489">Methyltransferase</keyword>
<dbReference type="KEGG" id="nli:G3M70_12245"/>
<gene>
    <name evidence="2" type="ORF">G3M70_12245</name>
</gene>
<evidence type="ECO:0000313" key="3">
    <source>
        <dbReference type="Proteomes" id="UP000594688"/>
    </source>
</evidence>
<dbReference type="GO" id="GO:0032259">
    <property type="term" value="P:methylation"/>
    <property type="evidence" value="ECO:0007669"/>
    <property type="project" value="UniProtKB-KW"/>
</dbReference>
<accession>A0A7T0G0J8</accession>
<dbReference type="AlphaFoldDB" id="A0A7T0G0J8"/>
<dbReference type="Pfam" id="PF08241">
    <property type="entry name" value="Methyltransf_11"/>
    <property type="match status" value="1"/>
</dbReference>
<evidence type="ECO:0000313" key="2">
    <source>
        <dbReference type="EMBL" id="QPJ62600.1"/>
    </source>
</evidence>
<protein>
    <submittedName>
        <fullName evidence="2">Methyltransferase domain-containing protein</fullName>
    </submittedName>
</protein>
<dbReference type="PANTHER" id="PTHR43591">
    <property type="entry name" value="METHYLTRANSFERASE"/>
    <property type="match status" value="1"/>
</dbReference>
<dbReference type="SUPFAM" id="SSF53335">
    <property type="entry name" value="S-adenosyl-L-methionine-dependent methyltransferases"/>
    <property type="match status" value="1"/>
</dbReference>
<organism evidence="2 3">
    <name type="scientific">Candidatus Nitronauta litoralis</name>
    <dbReference type="NCBI Taxonomy" id="2705533"/>
    <lineage>
        <taxon>Bacteria</taxon>
        <taxon>Pseudomonadati</taxon>
        <taxon>Nitrospinota/Tectimicrobiota group</taxon>
        <taxon>Nitrospinota</taxon>
        <taxon>Nitrospinia</taxon>
        <taxon>Nitrospinales</taxon>
        <taxon>Nitrospinaceae</taxon>
        <taxon>Candidatus Nitronauta</taxon>
    </lineage>
</organism>
<dbReference type="CDD" id="cd02440">
    <property type="entry name" value="AdoMet_MTases"/>
    <property type="match status" value="1"/>
</dbReference>
<keyword evidence="2" id="KW-0808">Transferase</keyword>
<evidence type="ECO:0000259" key="1">
    <source>
        <dbReference type="Pfam" id="PF08241"/>
    </source>
</evidence>
<sequence>MTEHTERLKAESEFWDKNISEMLSDVERADLQVEDGKFNDKLKPQLPFYGLDKAVKMVVDIFGDLKGKKVLDCGCGNGFMATVLAKHGALVTAIDISEKSVELTRNRALVNGVSDNVNTLVMDFEELEFEDESFDFVVGNFVLHHIEIDKTGPEIKKVLKPGGKAIFIETSAQNKLLMMARDCLTGRYGVPKYGTDDEAPLGLEQTNELNKMFDGKCRLHYPSLVFFRLLSGYISCFKGPTLMRLVYRLDSATYNIFPGLRRFTYYMIVELEK</sequence>
<dbReference type="InterPro" id="IPR013216">
    <property type="entry name" value="Methyltransf_11"/>
</dbReference>